<evidence type="ECO:0000313" key="2">
    <source>
        <dbReference type="Proteomes" id="UP000199021"/>
    </source>
</evidence>
<dbReference type="AlphaFoldDB" id="A0A1H9N9Y4"/>
<gene>
    <name evidence="1" type="ORF">SAMN05444359_1359</name>
</gene>
<organism evidence="1 2">
    <name type="scientific">Neolewinella agarilytica</name>
    <dbReference type="NCBI Taxonomy" id="478744"/>
    <lineage>
        <taxon>Bacteria</taxon>
        <taxon>Pseudomonadati</taxon>
        <taxon>Bacteroidota</taxon>
        <taxon>Saprospiria</taxon>
        <taxon>Saprospirales</taxon>
        <taxon>Lewinellaceae</taxon>
        <taxon>Neolewinella</taxon>
    </lineage>
</organism>
<dbReference type="STRING" id="478744.SAMN05444359_1359"/>
<reference evidence="2" key="1">
    <citation type="submission" date="2016-10" db="EMBL/GenBank/DDBJ databases">
        <authorList>
            <person name="Varghese N."/>
            <person name="Submissions S."/>
        </authorList>
    </citation>
    <scope>NUCLEOTIDE SEQUENCE [LARGE SCALE GENOMIC DNA]</scope>
    <source>
        <strain evidence="2">DSM 24740</strain>
    </source>
</reference>
<proteinExistence type="predicted"/>
<protein>
    <submittedName>
        <fullName evidence="1">Uncharacterized protein</fullName>
    </submittedName>
</protein>
<dbReference type="EMBL" id="FOFB01000035">
    <property type="protein sequence ID" value="SER32485.1"/>
    <property type="molecule type" value="Genomic_DNA"/>
</dbReference>
<name>A0A1H9N9Y4_9BACT</name>
<accession>A0A1H9N9Y4</accession>
<sequence length="90" mass="9826">MQTYDNSRVSLLAGAAKDVLAAEDEPVFPLLFYLFLDLRLGAAIAFRVYLYLYPKPGEKVAETAGTSIFGYICTCTRKDAGDGAQVQRIG</sequence>
<dbReference type="Proteomes" id="UP000199021">
    <property type="component" value="Unassembled WGS sequence"/>
</dbReference>
<evidence type="ECO:0000313" key="1">
    <source>
        <dbReference type="EMBL" id="SER32485.1"/>
    </source>
</evidence>
<dbReference type="InParanoid" id="A0A1H9N9Y4"/>
<keyword evidence="2" id="KW-1185">Reference proteome</keyword>